<dbReference type="AlphaFoldDB" id="X1H637"/>
<reference evidence="1" key="1">
    <citation type="journal article" date="2014" name="Front. Microbiol.">
        <title>High frequency of phylogenetically diverse reductive dehalogenase-homologous genes in deep subseafloor sedimentary metagenomes.</title>
        <authorList>
            <person name="Kawai M."/>
            <person name="Futagami T."/>
            <person name="Toyoda A."/>
            <person name="Takaki Y."/>
            <person name="Nishi S."/>
            <person name="Hori S."/>
            <person name="Arai W."/>
            <person name="Tsubouchi T."/>
            <person name="Morono Y."/>
            <person name="Uchiyama I."/>
            <person name="Ito T."/>
            <person name="Fujiyama A."/>
            <person name="Inagaki F."/>
            <person name="Takami H."/>
        </authorList>
    </citation>
    <scope>NUCLEOTIDE SEQUENCE</scope>
    <source>
        <strain evidence="1">Expedition CK06-06</strain>
    </source>
</reference>
<comment type="caution">
    <text evidence="1">The sequence shown here is derived from an EMBL/GenBank/DDBJ whole genome shotgun (WGS) entry which is preliminary data.</text>
</comment>
<proteinExistence type="predicted"/>
<name>X1H637_9ZZZZ</name>
<evidence type="ECO:0000313" key="1">
    <source>
        <dbReference type="EMBL" id="GAH65636.1"/>
    </source>
</evidence>
<protein>
    <submittedName>
        <fullName evidence="1">Uncharacterized protein</fullName>
    </submittedName>
</protein>
<feature type="non-terminal residue" evidence="1">
    <location>
        <position position="222"/>
    </location>
</feature>
<gene>
    <name evidence="1" type="ORF">S03H2_44760</name>
</gene>
<dbReference type="EMBL" id="BARU01028009">
    <property type="protein sequence ID" value="GAH65636.1"/>
    <property type="molecule type" value="Genomic_DNA"/>
</dbReference>
<organism evidence="1">
    <name type="scientific">marine sediment metagenome</name>
    <dbReference type="NCBI Taxonomy" id="412755"/>
    <lineage>
        <taxon>unclassified sequences</taxon>
        <taxon>metagenomes</taxon>
        <taxon>ecological metagenomes</taxon>
    </lineage>
</organism>
<sequence>MAKKKKREALTVTRLINEVLVSQLSIFLRQIVNDTSFEKYTGSKRPDILISEFEFDGTNEDQFIQNLVAYAEVKDNCSINDKDWRDGIKQGKIKSKKLKLPYFIVTNCKTSVFYNRNTGKEITLNKNPIREFQTIDILRLIKNRLKKEPSLDNIQTNVDSISTISEAIFNKKLWELATIYRGINFKHNQQKIDFTIGFISLEFFEEKEVIENKKDNSKIYWS</sequence>
<accession>X1H637</accession>